<sequence>MEAMASSLKPPACSFVKVTRRLESRQSKLYAKSLWHQPFGLQSRPSRICLQVDCSARGLEEVKPLQAPKLQDKFGSENLQFSDVAGRTVAELKLASGTSVRLLLAEARITSYSCRLWHGSCEEMLYTDVSESSVNGIDRSVHGATPQQFFVTGGMAPSLAHSLDPHISLCNNNWSVQSVAVDPKEHVQGLRRSLLFENRGFENLVVSSPVTDGDKPFISVAYSTVLSPITLDKGESWRGALTKPSFTLQGFFTCIVSYRSRFKAVIP</sequence>
<comment type="caution">
    <text evidence="1">The sequence shown here is derived from an EMBL/GenBank/DDBJ whole genome shotgun (WGS) entry which is preliminary data.</text>
</comment>
<organism evidence="1 2">
    <name type="scientific">Adiantum capillus-veneris</name>
    <name type="common">Maidenhair fern</name>
    <dbReference type="NCBI Taxonomy" id="13818"/>
    <lineage>
        <taxon>Eukaryota</taxon>
        <taxon>Viridiplantae</taxon>
        <taxon>Streptophyta</taxon>
        <taxon>Embryophyta</taxon>
        <taxon>Tracheophyta</taxon>
        <taxon>Polypodiopsida</taxon>
        <taxon>Polypodiidae</taxon>
        <taxon>Polypodiales</taxon>
        <taxon>Pteridineae</taxon>
        <taxon>Pteridaceae</taxon>
        <taxon>Vittarioideae</taxon>
        <taxon>Adiantum</taxon>
    </lineage>
</organism>
<keyword evidence="2" id="KW-1185">Reference proteome</keyword>
<dbReference type="OrthoDB" id="782148at2759"/>
<accession>A0A9D4VBB8</accession>
<proteinExistence type="predicted"/>
<name>A0A9D4VBB8_ADICA</name>
<evidence type="ECO:0000313" key="2">
    <source>
        <dbReference type="Proteomes" id="UP000886520"/>
    </source>
</evidence>
<dbReference type="EMBL" id="JABFUD020000003">
    <property type="protein sequence ID" value="KAI5082317.1"/>
    <property type="molecule type" value="Genomic_DNA"/>
</dbReference>
<dbReference type="AlphaFoldDB" id="A0A9D4VBB8"/>
<reference evidence="1" key="1">
    <citation type="submission" date="2021-01" db="EMBL/GenBank/DDBJ databases">
        <title>Adiantum capillus-veneris genome.</title>
        <authorList>
            <person name="Fang Y."/>
            <person name="Liao Q."/>
        </authorList>
    </citation>
    <scope>NUCLEOTIDE SEQUENCE</scope>
    <source>
        <strain evidence="1">H3</strain>
        <tissue evidence="1">Leaf</tissue>
    </source>
</reference>
<evidence type="ECO:0000313" key="1">
    <source>
        <dbReference type="EMBL" id="KAI5082317.1"/>
    </source>
</evidence>
<protein>
    <submittedName>
        <fullName evidence="1">Uncharacterized protein</fullName>
    </submittedName>
</protein>
<gene>
    <name evidence="1" type="ORF">GOP47_0002060</name>
</gene>
<dbReference type="Proteomes" id="UP000886520">
    <property type="component" value="Chromosome 2"/>
</dbReference>